<dbReference type="InterPro" id="IPR029058">
    <property type="entry name" value="AB_hydrolase_fold"/>
</dbReference>
<organism evidence="2 3">
    <name type="scientific">Roseisolibacter agri</name>
    <dbReference type="NCBI Taxonomy" id="2014610"/>
    <lineage>
        <taxon>Bacteria</taxon>
        <taxon>Pseudomonadati</taxon>
        <taxon>Gemmatimonadota</taxon>
        <taxon>Gemmatimonadia</taxon>
        <taxon>Gemmatimonadales</taxon>
        <taxon>Gemmatimonadaceae</taxon>
        <taxon>Roseisolibacter</taxon>
    </lineage>
</organism>
<reference evidence="2" key="1">
    <citation type="submission" date="2022-08" db="EMBL/GenBank/DDBJ databases">
        <title>Draft genome sequencing of Roseisolibacter agri AW1220.</title>
        <authorList>
            <person name="Tobiishi Y."/>
            <person name="Tonouchi A."/>
        </authorList>
    </citation>
    <scope>NUCLEOTIDE SEQUENCE</scope>
    <source>
        <strain evidence="2">AW1220</strain>
    </source>
</reference>
<dbReference type="InterPro" id="IPR050261">
    <property type="entry name" value="FrsA_esterase"/>
</dbReference>
<proteinExistence type="predicted"/>
<evidence type="ECO:0000313" key="2">
    <source>
        <dbReference type="EMBL" id="GLC25750.1"/>
    </source>
</evidence>
<dbReference type="PANTHER" id="PTHR22946:SF0">
    <property type="entry name" value="DIENELACTONE HYDROLASE DOMAIN-CONTAINING PROTEIN"/>
    <property type="match status" value="1"/>
</dbReference>
<dbReference type="GO" id="GO:0016787">
    <property type="term" value="F:hydrolase activity"/>
    <property type="evidence" value="ECO:0007669"/>
    <property type="project" value="UniProtKB-KW"/>
</dbReference>
<dbReference type="AlphaFoldDB" id="A0AA37V179"/>
<gene>
    <name evidence="2" type="ORF">rosag_22630</name>
</gene>
<dbReference type="PANTHER" id="PTHR22946">
    <property type="entry name" value="DIENELACTONE HYDROLASE DOMAIN-CONTAINING PROTEIN-RELATED"/>
    <property type="match status" value="1"/>
</dbReference>
<keyword evidence="2" id="KW-0378">Hydrolase</keyword>
<dbReference type="Proteomes" id="UP001161325">
    <property type="component" value="Unassembled WGS sequence"/>
</dbReference>
<dbReference type="Gene3D" id="3.40.50.1820">
    <property type="entry name" value="alpha/beta hydrolase"/>
    <property type="match status" value="1"/>
</dbReference>
<keyword evidence="3" id="KW-1185">Reference proteome</keyword>
<evidence type="ECO:0000313" key="3">
    <source>
        <dbReference type="Proteomes" id="UP001161325"/>
    </source>
</evidence>
<protein>
    <submittedName>
        <fullName evidence="2">Dienelactone hydrolase</fullName>
    </submittedName>
</protein>
<dbReference type="EMBL" id="BRXS01000003">
    <property type="protein sequence ID" value="GLC25750.1"/>
    <property type="molecule type" value="Genomic_DNA"/>
</dbReference>
<dbReference type="InterPro" id="IPR002925">
    <property type="entry name" value="Dienelactn_hydro"/>
</dbReference>
<feature type="domain" description="Dienelactone hydrolase" evidence="1">
    <location>
        <begin position="23"/>
        <end position="238"/>
    </location>
</feature>
<dbReference type="RefSeq" id="WP_284350210.1">
    <property type="nucleotide sequence ID" value="NZ_BRXS01000003.1"/>
</dbReference>
<dbReference type="SUPFAM" id="SSF53474">
    <property type="entry name" value="alpha/beta-Hydrolases"/>
    <property type="match status" value="1"/>
</dbReference>
<sequence length="245" mass="25791">MTTPETVRYDADGLAMAGELFLPARIDGARPGVLVFPDASGLNAHARERAARLASLGYVALACDLHGGGTQMTDFDAAIAAVRALRETPARIRARAGGALAALVARPEVDAARTAAIGFCFGGTMALELARDGAALLAVVGFHSGLATQRPAETGVVRARVLACIGADDPSIPPAQRAAFEQEMTAARADWQLHTYGGVVHSFTERDVELRTGHPERTRYDAAADARSWAAMRQLFAESLDAPRA</sequence>
<accession>A0AA37V179</accession>
<dbReference type="Pfam" id="PF01738">
    <property type="entry name" value="DLH"/>
    <property type="match status" value="1"/>
</dbReference>
<comment type="caution">
    <text evidence="2">The sequence shown here is derived from an EMBL/GenBank/DDBJ whole genome shotgun (WGS) entry which is preliminary data.</text>
</comment>
<evidence type="ECO:0000259" key="1">
    <source>
        <dbReference type="Pfam" id="PF01738"/>
    </source>
</evidence>
<name>A0AA37V179_9BACT</name>